<proteinExistence type="predicted"/>
<protein>
    <submittedName>
        <fullName evidence="1">Uncharacterized protein</fullName>
    </submittedName>
</protein>
<evidence type="ECO:0000313" key="1">
    <source>
        <dbReference type="EMBL" id="DAE16900.1"/>
    </source>
</evidence>
<sequence length="80" mass="9163">MNARKIKGCKRRVIRERQCGKNRRQECKLSSIVENNHDRIPACVHLHIAYHCTAPLPLSLQKIGGKRPLKFTISMIPLSC</sequence>
<dbReference type="EMBL" id="BK015632">
    <property type="protein sequence ID" value="DAE16900.1"/>
    <property type="molecule type" value="Genomic_DNA"/>
</dbReference>
<organism evidence="1">
    <name type="scientific">Siphoviridae sp. ctpnN3</name>
    <dbReference type="NCBI Taxonomy" id="2825677"/>
    <lineage>
        <taxon>Viruses</taxon>
        <taxon>Duplodnaviria</taxon>
        <taxon>Heunggongvirae</taxon>
        <taxon>Uroviricota</taxon>
        <taxon>Caudoviricetes</taxon>
    </lineage>
</organism>
<reference evidence="1" key="1">
    <citation type="journal article" date="2021" name="Proc. Natl. Acad. Sci. U.S.A.">
        <title>A Catalog of Tens of Thousands of Viruses from Human Metagenomes Reveals Hidden Associations with Chronic Diseases.</title>
        <authorList>
            <person name="Tisza M.J."/>
            <person name="Buck C.B."/>
        </authorList>
    </citation>
    <scope>NUCLEOTIDE SEQUENCE</scope>
    <source>
        <strain evidence="1">CtpnN3</strain>
    </source>
</reference>
<name>A0A8S5QEE2_9CAUD</name>
<accession>A0A8S5QEE2</accession>